<dbReference type="SUPFAM" id="SSF54427">
    <property type="entry name" value="NTF2-like"/>
    <property type="match status" value="1"/>
</dbReference>
<accession>A0A2P8E9N7</accession>
<dbReference type="Proteomes" id="UP000243528">
    <property type="component" value="Unassembled WGS sequence"/>
</dbReference>
<feature type="region of interest" description="Disordered" evidence="1">
    <location>
        <begin position="1"/>
        <end position="43"/>
    </location>
</feature>
<evidence type="ECO:0000313" key="3">
    <source>
        <dbReference type="Proteomes" id="UP000243528"/>
    </source>
</evidence>
<dbReference type="EMBL" id="PYGE01000003">
    <property type="protein sequence ID" value="PSL06168.1"/>
    <property type="molecule type" value="Genomic_DNA"/>
</dbReference>
<protein>
    <submittedName>
        <fullName evidence="2">Putative lumazine-binding protein</fullName>
    </submittedName>
</protein>
<feature type="compositionally biased region" description="Polar residues" evidence="1">
    <location>
        <begin position="1"/>
        <end position="20"/>
    </location>
</feature>
<reference evidence="2 3" key="1">
    <citation type="submission" date="2018-03" db="EMBL/GenBank/DDBJ databases">
        <title>Genomic Encyclopedia of Archaeal and Bacterial Type Strains, Phase II (KMG-II): from individual species to whole genera.</title>
        <authorList>
            <person name="Goeker M."/>
        </authorList>
    </citation>
    <scope>NUCLEOTIDE SEQUENCE [LARGE SCALE GENOMIC DNA]</scope>
    <source>
        <strain evidence="2 3">DSM 45211</strain>
    </source>
</reference>
<name>A0A2P8E9N7_9ACTN</name>
<gene>
    <name evidence="2" type="ORF">CLV30_103323</name>
</gene>
<dbReference type="InterPro" id="IPR039437">
    <property type="entry name" value="FrzH/put_lumazine-bd"/>
</dbReference>
<keyword evidence="3" id="KW-1185">Reference proteome</keyword>
<sequence>MQDSRLSHGSTADTIVTMSNHDTDDHPSSTRNGPVSEPEHGLGVAAGVDVPDAVLAPLVAYAAGHATGDPAHFHEAFLPTAHVEGLRDGRFVSWDLAAYCANFTGSPAADESSRRRRIEHVAVTGTVGTATMTLQHGPHTFTDVFLLVCDDGAWRIANKVYHRDRRGVTSAPSVTVT</sequence>
<evidence type="ECO:0000313" key="2">
    <source>
        <dbReference type="EMBL" id="PSL06168.1"/>
    </source>
</evidence>
<comment type="caution">
    <text evidence="2">The sequence shown here is derived from an EMBL/GenBank/DDBJ whole genome shotgun (WGS) entry which is preliminary data.</text>
</comment>
<proteinExistence type="predicted"/>
<dbReference type="Pfam" id="PF12893">
    <property type="entry name" value="Lumazine_bd_2"/>
    <property type="match status" value="1"/>
</dbReference>
<dbReference type="InterPro" id="IPR032710">
    <property type="entry name" value="NTF2-like_dom_sf"/>
</dbReference>
<dbReference type="OrthoDB" id="4556332at2"/>
<dbReference type="AlphaFoldDB" id="A0A2P8E9N7"/>
<evidence type="ECO:0000256" key="1">
    <source>
        <dbReference type="SAM" id="MobiDB-lite"/>
    </source>
</evidence>
<organism evidence="2 3">
    <name type="scientific">Haloactinopolyspora alba</name>
    <dbReference type="NCBI Taxonomy" id="648780"/>
    <lineage>
        <taxon>Bacteria</taxon>
        <taxon>Bacillati</taxon>
        <taxon>Actinomycetota</taxon>
        <taxon>Actinomycetes</taxon>
        <taxon>Jiangellales</taxon>
        <taxon>Jiangellaceae</taxon>
        <taxon>Haloactinopolyspora</taxon>
    </lineage>
</organism>
<dbReference type="Gene3D" id="3.10.450.50">
    <property type="match status" value="1"/>
</dbReference>